<gene>
    <name evidence="6" type="primary">purR_2</name>
    <name evidence="5" type="synonym">galR</name>
    <name evidence="6" type="ORF">NCTC12413_00668</name>
    <name evidence="5" type="ORF">SAR03_19280</name>
</gene>
<protein>
    <submittedName>
        <fullName evidence="5 6">Transcriptional regulator</fullName>
    </submittedName>
</protein>
<dbReference type="RefSeq" id="WP_103388507.1">
    <property type="nucleotide sequence ID" value="NZ_BKAV01000022.1"/>
</dbReference>
<dbReference type="SMART" id="SM00354">
    <property type="entry name" value="HTH_LACI"/>
    <property type="match status" value="1"/>
</dbReference>
<reference evidence="6 7" key="1">
    <citation type="submission" date="2018-06" db="EMBL/GenBank/DDBJ databases">
        <authorList>
            <consortium name="Pathogen Informatics"/>
            <person name="Doyle S."/>
        </authorList>
    </citation>
    <scope>NUCLEOTIDE SEQUENCE [LARGE SCALE GENOMIC DNA]</scope>
    <source>
        <strain evidence="6 7">NCTC12413</strain>
    </source>
</reference>
<dbReference type="InterPro" id="IPR046335">
    <property type="entry name" value="LacI/GalR-like_sensor"/>
</dbReference>
<proteinExistence type="predicted"/>
<dbReference type="OrthoDB" id="43195at2"/>
<keyword evidence="3" id="KW-0804">Transcription</keyword>
<dbReference type="EMBL" id="UGZE01000001">
    <property type="protein sequence ID" value="SUJ13071.1"/>
    <property type="molecule type" value="Genomic_DNA"/>
</dbReference>
<dbReference type="Gene3D" id="1.10.260.40">
    <property type="entry name" value="lambda repressor-like DNA-binding domains"/>
    <property type="match status" value="1"/>
</dbReference>
<dbReference type="Gene3D" id="3.40.50.2300">
    <property type="match status" value="2"/>
</dbReference>
<dbReference type="PROSITE" id="PS50932">
    <property type="entry name" value="HTH_LACI_2"/>
    <property type="match status" value="1"/>
</dbReference>
<evidence type="ECO:0000256" key="2">
    <source>
        <dbReference type="ARBA" id="ARBA00023125"/>
    </source>
</evidence>
<keyword evidence="1" id="KW-0805">Transcription regulation</keyword>
<dbReference type="InterPro" id="IPR000843">
    <property type="entry name" value="HTH_LacI"/>
</dbReference>
<dbReference type="SUPFAM" id="SSF47413">
    <property type="entry name" value="lambda repressor-like DNA-binding domains"/>
    <property type="match status" value="1"/>
</dbReference>
<dbReference type="SUPFAM" id="SSF53822">
    <property type="entry name" value="Periplasmic binding protein-like I"/>
    <property type="match status" value="1"/>
</dbReference>
<dbReference type="STRING" id="1212545.SARL_02690"/>
<evidence type="ECO:0000256" key="1">
    <source>
        <dbReference type="ARBA" id="ARBA00023015"/>
    </source>
</evidence>
<dbReference type="CDD" id="cd01544">
    <property type="entry name" value="PBP1_GalR"/>
    <property type="match status" value="1"/>
</dbReference>
<evidence type="ECO:0000313" key="5">
    <source>
        <dbReference type="EMBL" id="GEQ00891.1"/>
    </source>
</evidence>
<evidence type="ECO:0000256" key="3">
    <source>
        <dbReference type="ARBA" id="ARBA00023163"/>
    </source>
</evidence>
<dbReference type="GO" id="GO:0003700">
    <property type="term" value="F:DNA-binding transcription factor activity"/>
    <property type="evidence" value="ECO:0007669"/>
    <property type="project" value="TreeGrafter"/>
</dbReference>
<dbReference type="InterPro" id="IPR010982">
    <property type="entry name" value="Lambda_DNA-bd_dom_sf"/>
</dbReference>
<sequence length="333" mass="37890">MASIRDIAREAGVSPGTVSRVLNDDKTLSVSPKTRNRILTITEQLKYHKVERKNKRIQIITYASKEREMTDPYYREIRLAIEKEIKRLNLSLKRTLRIDGTNKLKNISQIEKAGAIIVIGKFSSDTLQTLHGYNNNMVVINNPETPKNIDAVYSDLGDAMYQLLEKVKAQNVTQVTYVGGVKTTRDLTGTPTFCNNDPRYMSYQQWCRHHDITEDAYIVGWDKEHGQQVIKDLVKQSNLPEVLIAGNDMLAIGMMQQLFAEKISVPEQVQLISFNDLDILQYVSPSVSSVHIAIDEFGRSAVKMAEERIHNIRSVAHHIVVEAQLIERETFHA</sequence>
<reference evidence="5 8" key="2">
    <citation type="submission" date="2019-07" db="EMBL/GenBank/DDBJ databases">
        <title>Whole genome shotgun sequence of Staphylococcus arlettae NBRC 109765.</title>
        <authorList>
            <person name="Hosoyama A."/>
            <person name="Uohara A."/>
            <person name="Ohji S."/>
            <person name="Ichikawa N."/>
        </authorList>
    </citation>
    <scope>NUCLEOTIDE SEQUENCE [LARGE SCALE GENOMIC DNA]</scope>
    <source>
        <strain evidence="5 8">NBRC 109765</strain>
    </source>
</reference>
<dbReference type="GO" id="GO:0000976">
    <property type="term" value="F:transcription cis-regulatory region binding"/>
    <property type="evidence" value="ECO:0007669"/>
    <property type="project" value="TreeGrafter"/>
</dbReference>
<evidence type="ECO:0000259" key="4">
    <source>
        <dbReference type="PROSITE" id="PS50932"/>
    </source>
</evidence>
<dbReference type="PRINTS" id="PR00036">
    <property type="entry name" value="HTHLACI"/>
</dbReference>
<dbReference type="Proteomes" id="UP000254956">
    <property type="component" value="Unassembled WGS sequence"/>
</dbReference>
<dbReference type="Pfam" id="PF13377">
    <property type="entry name" value="Peripla_BP_3"/>
    <property type="match status" value="1"/>
</dbReference>
<dbReference type="CDD" id="cd01392">
    <property type="entry name" value="HTH_LacI"/>
    <property type="match status" value="1"/>
</dbReference>
<dbReference type="PANTHER" id="PTHR30146">
    <property type="entry name" value="LACI-RELATED TRANSCRIPTIONAL REPRESSOR"/>
    <property type="match status" value="1"/>
</dbReference>
<name>A0A380C7I2_9STAP</name>
<dbReference type="InterPro" id="IPR028082">
    <property type="entry name" value="Peripla_BP_I"/>
</dbReference>
<dbReference type="EMBL" id="BKAV01000022">
    <property type="protein sequence ID" value="GEQ00891.1"/>
    <property type="molecule type" value="Genomic_DNA"/>
</dbReference>
<dbReference type="PANTHER" id="PTHR30146:SF149">
    <property type="entry name" value="HTH-TYPE TRANSCRIPTIONAL REGULATOR EBGR"/>
    <property type="match status" value="1"/>
</dbReference>
<dbReference type="Proteomes" id="UP000321598">
    <property type="component" value="Unassembled WGS sequence"/>
</dbReference>
<dbReference type="AlphaFoldDB" id="A0A380C7I2"/>
<evidence type="ECO:0000313" key="7">
    <source>
        <dbReference type="Proteomes" id="UP000254956"/>
    </source>
</evidence>
<dbReference type="Pfam" id="PF00356">
    <property type="entry name" value="LacI"/>
    <property type="match status" value="1"/>
</dbReference>
<dbReference type="PROSITE" id="PS00356">
    <property type="entry name" value="HTH_LACI_1"/>
    <property type="match status" value="1"/>
</dbReference>
<keyword evidence="2" id="KW-0238">DNA-binding</keyword>
<accession>A0A380C7I2</accession>
<evidence type="ECO:0000313" key="8">
    <source>
        <dbReference type="Proteomes" id="UP000321598"/>
    </source>
</evidence>
<organism evidence="6 7">
    <name type="scientific">Staphylococcus arlettae</name>
    <dbReference type="NCBI Taxonomy" id="29378"/>
    <lineage>
        <taxon>Bacteria</taxon>
        <taxon>Bacillati</taxon>
        <taxon>Bacillota</taxon>
        <taxon>Bacilli</taxon>
        <taxon>Bacillales</taxon>
        <taxon>Staphylococcaceae</taxon>
        <taxon>Staphylococcus</taxon>
    </lineage>
</organism>
<evidence type="ECO:0000313" key="6">
    <source>
        <dbReference type="EMBL" id="SUJ13071.1"/>
    </source>
</evidence>
<keyword evidence="8" id="KW-1185">Reference proteome</keyword>
<feature type="domain" description="HTH lacI-type" evidence="4">
    <location>
        <begin position="2"/>
        <end position="56"/>
    </location>
</feature>